<dbReference type="RefSeq" id="WP_108402331.1">
    <property type="nucleotide sequence ID" value="NZ_NESP01000001.1"/>
</dbReference>
<protein>
    <submittedName>
        <fullName evidence="1">Uncharacterized protein</fullName>
    </submittedName>
</protein>
<comment type="caution">
    <text evidence="1">The sequence shown here is derived from an EMBL/GenBank/DDBJ whole genome shotgun (WGS) entry which is preliminary data.</text>
</comment>
<dbReference type="AlphaFoldDB" id="A0A315EV07"/>
<evidence type="ECO:0000313" key="1">
    <source>
        <dbReference type="EMBL" id="PUE59854.1"/>
    </source>
</evidence>
<proteinExistence type="predicted"/>
<accession>A0A315EV07</accession>
<dbReference type="EMBL" id="NESP01000001">
    <property type="protein sequence ID" value="PUE59854.1"/>
    <property type="molecule type" value="Genomic_DNA"/>
</dbReference>
<gene>
    <name evidence="1" type="ORF">B9Z44_09850</name>
</gene>
<organism evidence="1 2">
    <name type="scientific">Limnohabitans curvus</name>
    <dbReference type="NCBI Taxonomy" id="323423"/>
    <lineage>
        <taxon>Bacteria</taxon>
        <taxon>Pseudomonadati</taxon>
        <taxon>Pseudomonadota</taxon>
        <taxon>Betaproteobacteria</taxon>
        <taxon>Burkholderiales</taxon>
        <taxon>Comamonadaceae</taxon>
        <taxon>Limnohabitans</taxon>
    </lineage>
</organism>
<keyword evidence="2" id="KW-1185">Reference proteome</keyword>
<name>A0A315EV07_9BURK</name>
<reference evidence="1 2" key="1">
    <citation type="submission" date="2017-04" db="EMBL/GenBank/DDBJ databases">
        <title>Unexpected and diverse lifestyles within the genus Limnohabitans.</title>
        <authorList>
            <person name="Kasalicky V."/>
            <person name="Mehrshad M."/>
            <person name="Andrei S.-A."/>
            <person name="Salcher M."/>
            <person name="Kratochvilova H."/>
            <person name="Simek K."/>
            <person name="Ghai R."/>
        </authorList>
    </citation>
    <scope>NUCLEOTIDE SEQUENCE [LARGE SCALE GENOMIC DNA]</scope>
    <source>
        <strain evidence="1 2">MWH-C5</strain>
    </source>
</reference>
<sequence length="160" mass="17965">MSSEPQFLSFKGLKQYSPEEGWGQVNAILQSHTQPAAVPENVPTLTETPDARENTSPIFDPLIHELFEQLRVAPSDELTQTWRTIAAEVNLLTQRMALQRELQERLHKLDQDLHDLRGTILSHLSDVQHAADQQLSSARLRAEVSALAQSKLAAKLTNPR</sequence>
<evidence type="ECO:0000313" key="2">
    <source>
        <dbReference type="Proteomes" id="UP000251341"/>
    </source>
</evidence>
<dbReference type="Proteomes" id="UP000251341">
    <property type="component" value="Unassembled WGS sequence"/>
</dbReference>